<name>A0AAV7HJ24_DENCH</name>
<evidence type="ECO:0000259" key="3">
    <source>
        <dbReference type="Pfam" id="PF03828"/>
    </source>
</evidence>
<dbReference type="GO" id="GO:0005730">
    <property type="term" value="C:nucleolus"/>
    <property type="evidence" value="ECO:0007669"/>
    <property type="project" value="TreeGrafter"/>
</dbReference>
<dbReference type="GO" id="GO:0043634">
    <property type="term" value="P:polyadenylation-dependent ncRNA catabolic process"/>
    <property type="evidence" value="ECO:0007669"/>
    <property type="project" value="TreeGrafter"/>
</dbReference>
<dbReference type="EMBL" id="JAGFBR010000004">
    <property type="protein sequence ID" value="KAH0468145.1"/>
    <property type="molecule type" value="Genomic_DNA"/>
</dbReference>
<comment type="caution">
    <text evidence="5">The sequence shown here is derived from an EMBL/GenBank/DDBJ whole genome shotgun (WGS) entry which is preliminary data.</text>
</comment>
<evidence type="ECO:0000259" key="4">
    <source>
        <dbReference type="Pfam" id="PF22600"/>
    </source>
</evidence>
<keyword evidence="2" id="KW-0460">Magnesium</keyword>
<evidence type="ECO:0000313" key="5">
    <source>
        <dbReference type="EMBL" id="KAH0468145.1"/>
    </source>
</evidence>
<gene>
    <name evidence="5" type="ORF">IEQ34_003178</name>
</gene>
<evidence type="ECO:0000313" key="6">
    <source>
        <dbReference type="Proteomes" id="UP000775213"/>
    </source>
</evidence>
<keyword evidence="6" id="KW-1185">Reference proteome</keyword>
<feature type="domain" description="PAP-associated" evidence="3">
    <location>
        <begin position="287"/>
        <end position="345"/>
    </location>
</feature>
<sequence>MGEESTSISYVYETLDPLGFSGEHDPDATGSYAVFRSEVTASADLIVDIPVSDYFSLDVSGDSPPCVLDESLPLQSVSTAAAPGSPEAACPVTSESTWFRAGSRFRSPMLQLHKEILDFSEFVSPTPEEKAKRETAVDRVFQVVKYIWPHCRVVILDSKVKTPQTGLYALARALSQKGIAKKMQVISKARVPIVKFVEKQSGIAFDMSFDMDGGPKAANFIKDAVEKIPPLRHLCLILKVFLQQRELNEVYSGGIGSYALLAMLIAHLQIQRRSQDMQGVQKSMEHNLGILLVKFFEFYGRKLNTSDVGVSCNSSSTFFLKCDRGFLNTGRPYLLAIEDPQAPDNDIGKNSFNYYKVRSAFAVAYASLTDARTIKSLGSQKSILGTIIRPDPVLLDRKGGCNGELTFNRLLPGAGDSVNQQFGFNSNIIYNWQLVDDEPLPRESTLVDDETAAARKQRTFLTKRIKHKYGKNVRNVETREEAGGLSGSAMRKRMRFRDRDLFGQNSLPHYSR</sequence>
<dbReference type="GO" id="GO:0046872">
    <property type="term" value="F:metal ion binding"/>
    <property type="evidence" value="ECO:0007669"/>
    <property type="project" value="UniProtKB-KW"/>
</dbReference>
<dbReference type="GO" id="GO:1990817">
    <property type="term" value="F:poly(A) RNA polymerase activity"/>
    <property type="evidence" value="ECO:0007669"/>
    <property type="project" value="InterPro"/>
</dbReference>
<evidence type="ECO:0000256" key="2">
    <source>
        <dbReference type="ARBA" id="ARBA00022842"/>
    </source>
</evidence>
<dbReference type="InterPro" id="IPR045862">
    <property type="entry name" value="Trf4-like"/>
</dbReference>
<dbReference type="FunFam" id="1.10.1410.10:FF:000009">
    <property type="entry name" value="Poly(A) RNA polymerase cid14"/>
    <property type="match status" value="1"/>
</dbReference>
<dbReference type="PANTHER" id="PTHR23092">
    <property type="entry name" value="POLY(A) RNA POLYMERASE"/>
    <property type="match status" value="1"/>
</dbReference>
<dbReference type="CDD" id="cd05402">
    <property type="entry name" value="NT_PAP_TUTase"/>
    <property type="match status" value="1"/>
</dbReference>
<dbReference type="Pfam" id="PF03828">
    <property type="entry name" value="PAP_assoc"/>
    <property type="match status" value="1"/>
</dbReference>
<feature type="domain" description="Poly(A) RNA polymerase mitochondrial-like central palm" evidence="4">
    <location>
        <begin position="164"/>
        <end position="214"/>
    </location>
</feature>
<dbReference type="Proteomes" id="UP000775213">
    <property type="component" value="Unassembled WGS sequence"/>
</dbReference>
<accession>A0AAV7HJ24</accession>
<proteinExistence type="predicted"/>
<reference evidence="5 6" key="1">
    <citation type="journal article" date="2021" name="Hortic Res">
        <title>Chromosome-scale assembly of the Dendrobium chrysotoxum genome enhances the understanding of orchid evolution.</title>
        <authorList>
            <person name="Zhang Y."/>
            <person name="Zhang G.Q."/>
            <person name="Zhang D."/>
            <person name="Liu X.D."/>
            <person name="Xu X.Y."/>
            <person name="Sun W.H."/>
            <person name="Yu X."/>
            <person name="Zhu X."/>
            <person name="Wang Z.W."/>
            <person name="Zhao X."/>
            <person name="Zhong W.Y."/>
            <person name="Chen H."/>
            <person name="Yin W.L."/>
            <person name="Huang T."/>
            <person name="Niu S.C."/>
            <person name="Liu Z.J."/>
        </authorList>
    </citation>
    <scope>NUCLEOTIDE SEQUENCE [LARGE SCALE GENOMIC DNA]</scope>
    <source>
        <strain evidence="5">Lindl</strain>
    </source>
</reference>
<dbReference type="SUPFAM" id="SSF81301">
    <property type="entry name" value="Nucleotidyltransferase"/>
    <property type="match status" value="1"/>
</dbReference>
<keyword evidence="1" id="KW-0479">Metal-binding</keyword>
<organism evidence="5 6">
    <name type="scientific">Dendrobium chrysotoxum</name>
    <name type="common">Orchid</name>
    <dbReference type="NCBI Taxonomy" id="161865"/>
    <lineage>
        <taxon>Eukaryota</taxon>
        <taxon>Viridiplantae</taxon>
        <taxon>Streptophyta</taxon>
        <taxon>Embryophyta</taxon>
        <taxon>Tracheophyta</taxon>
        <taxon>Spermatophyta</taxon>
        <taxon>Magnoliopsida</taxon>
        <taxon>Liliopsida</taxon>
        <taxon>Asparagales</taxon>
        <taxon>Orchidaceae</taxon>
        <taxon>Epidendroideae</taxon>
        <taxon>Malaxideae</taxon>
        <taxon>Dendrobiinae</taxon>
        <taxon>Dendrobium</taxon>
    </lineage>
</organism>
<dbReference type="GO" id="GO:0003729">
    <property type="term" value="F:mRNA binding"/>
    <property type="evidence" value="ECO:0007669"/>
    <property type="project" value="TreeGrafter"/>
</dbReference>
<protein>
    <submittedName>
        <fullName evidence="5">Uncharacterized protein</fullName>
    </submittedName>
</protein>
<dbReference type="GO" id="GO:0031123">
    <property type="term" value="P:RNA 3'-end processing"/>
    <property type="evidence" value="ECO:0007669"/>
    <property type="project" value="TreeGrafter"/>
</dbReference>
<dbReference type="InterPro" id="IPR054708">
    <property type="entry name" value="MTPAP-like_central"/>
</dbReference>
<dbReference type="Pfam" id="PF22600">
    <property type="entry name" value="MTPAP-like_central"/>
    <property type="match status" value="1"/>
</dbReference>
<dbReference type="InterPro" id="IPR043519">
    <property type="entry name" value="NT_sf"/>
</dbReference>
<dbReference type="InterPro" id="IPR002058">
    <property type="entry name" value="PAP_assoc"/>
</dbReference>
<dbReference type="SUPFAM" id="SSF81631">
    <property type="entry name" value="PAP/OAS1 substrate-binding domain"/>
    <property type="match status" value="1"/>
</dbReference>
<dbReference type="GO" id="GO:0031499">
    <property type="term" value="C:TRAMP complex"/>
    <property type="evidence" value="ECO:0007669"/>
    <property type="project" value="TreeGrafter"/>
</dbReference>
<dbReference type="AlphaFoldDB" id="A0AAV7HJ24"/>
<dbReference type="PANTHER" id="PTHR23092:SF15">
    <property type="entry name" value="INACTIVE NON-CANONICAL POLY(A) RNA POLYMERASE PROTEIN TRF4-2-RELATED"/>
    <property type="match status" value="1"/>
</dbReference>
<dbReference type="Gene3D" id="1.10.1410.10">
    <property type="match status" value="1"/>
</dbReference>
<evidence type="ECO:0000256" key="1">
    <source>
        <dbReference type="ARBA" id="ARBA00022723"/>
    </source>
</evidence>